<organism evidence="1 2">
    <name type="scientific">Candidatus Collierbacteria bacterium CG1_02_44_10</name>
    <dbReference type="NCBI Taxonomy" id="1805087"/>
    <lineage>
        <taxon>Bacteria</taxon>
        <taxon>Candidatus Collieribacteriota</taxon>
    </lineage>
</organism>
<evidence type="ECO:0000313" key="1">
    <source>
        <dbReference type="EMBL" id="OIN91125.1"/>
    </source>
</evidence>
<gene>
    <name evidence="1" type="ORF">AUJ42_02205</name>
</gene>
<accession>A0A1J4RYM3</accession>
<proteinExistence type="predicted"/>
<comment type="caution">
    <text evidence="1">The sequence shown here is derived from an EMBL/GenBank/DDBJ whole genome shotgun (WGS) entry which is preliminary data.</text>
</comment>
<dbReference type="Proteomes" id="UP000182345">
    <property type="component" value="Unassembled WGS sequence"/>
</dbReference>
<dbReference type="AlphaFoldDB" id="A0A1J4RYM3"/>
<dbReference type="InterPro" id="IPR029058">
    <property type="entry name" value="AB_hydrolase_fold"/>
</dbReference>
<evidence type="ECO:0000313" key="2">
    <source>
        <dbReference type="Proteomes" id="UP000182345"/>
    </source>
</evidence>
<sequence>MGIEISIQNINLKGLLEIPTQNNGLVIFTHGSRSERNSRGNDKVAKELHKLGMGTLLFDLLTEKEDEKLEDRFDTELLTERLIAVTKWCIKKIEIVAGVTRLFEEEGVMENVAELTAMWYSKYL</sequence>
<reference evidence="1 2" key="1">
    <citation type="journal article" date="2016" name="Environ. Microbiol.">
        <title>Genomic resolution of a cold subsurface aquifer community provides metabolic insights for novel microbes adapted to high CO concentrations.</title>
        <authorList>
            <person name="Probst A.J."/>
            <person name="Castelle C.J."/>
            <person name="Singh A."/>
            <person name="Brown C.T."/>
            <person name="Anantharaman K."/>
            <person name="Sharon I."/>
            <person name="Hug L.A."/>
            <person name="Burstein D."/>
            <person name="Emerson J.B."/>
            <person name="Thomas B.C."/>
            <person name="Banfield J.F."/>
        </authorList>
    </citation>
    <scope>NUCLEOTIDE SEQUENCE [LARGE SCALE GENOMIC DNA]</scope>
    <source>
        <strain evidence="1">CG1_02_44_10</strain>
    </source>
</reference>
<protein>
    <submittedName>
        <fullName evidence="1">Uncharacterized protein</fullName>
    </submittedName>
</protein>
<dbReference type="Gene3D" id="3.40.50.1820">
    <property type="entry name" value="alpha/beta hydrolase"/>
    <property type="match status" value="1"/>
</dbReference>
<dbReference type="EMBL" id="MNUK01000053">
    <property type="protein sequence ID" value="OIN91125.1"/>
    <property type="molecule type" value="Genomic_DNA"/>
</dbReference>
<name>A0A1J4RYM3_9BACT</name>